<evidence type="ECO:0000313" key="3">
    <source>
        <dbReference type="Proteomes" id="UP000274429"/>
    </source>
</evidence>
<keyword evidence="3" id="KW-1185">Reference proteome</keyword>
<proteinExistence type="predicted"/>
<name>A0A3P7FXR6_HYDTA</name>
<feature type="region of interest" description="Disordered" evidence="1">
    <location>
        <begin position="1"/>
        <end position="29"/>
    </location>
</feature>
<accession>A0A3P7FXR6</accession>
<gene>
    <name evidence="2" type="ORF">TTAC_LOCUS8965</name>
</gene>
<reference evidence="2 3" key="1">
    <citation type="submission" date="2018-11" db="EMBL/GenBank/DDBJ databases">
        <authorList>
            <consortium name="Pathogen Informatics"/>
        </authorList>
    </citation>
    <scope>NUCLEOTIDE SEQUENCE [LARGE SCALE GENOMIC DNA]</scope>
</reference>
<sequence length="152" mass="17109">MKRTHAPIEQASPPELQSQTPKPRPKGVHSMEVISGSLRSLQSGHDLSISGQSTPFKRSSLNKLQELIEIRRAVVAGSRSELEQLGFGSSSMQSGTLAERTRLPDKLDLSMLRRRCKEHTKHLIQRATYEQKQAELYCKLMGQNLRLTSQET</sequence>
<evidence type="ECO:0000313" key="2">
    <source>
        <dbReference type="EMBL" id="VDM33659.1"/>
    </source>
</evidence>
<dbReference type="AlphaFoldDB" id="A0A3P7FXR6"/>
<dbReference type="EMBL" id="UYWX01020640">
    <property type="protein sequence ID" value="VDM33659.1"/>
    <property type="molecule type" value="Genomic_DNA"/>
</dbReference>
<evidence type="ECO:0000256" key="1">
    <source>
        <dbReference type="SAM" id="MobiDB-lite"/>
    </source>
</evidence>
<dbReference type="Proteomes" id="UP000274429">
    <property type="component" value="Unassembled WGS sequence"/>
</dbReference>
<dbReference type="OrthoDB" id="6245635at2759"/>
<protein>
    <submittedName>
        <fullName evidence="2">Uncharacterized protein</fullName>
    </submittedName>
</protein>
<organism evidence="2 3">
    <name type="scientific">Hydatigena taeniaeformis</name>
    <name type="common">Feline tapeworm</name>
    <name type="synonym">Taenia taeniaeformis</name>
    <dbReference type="NCBI Taxonomy" id="6205"/>
    <lineage>
        <taxon>Eukaryota</taxon>
        <taxon>Metazoa</taxon>
        <taxon>Spiralia</taxon>
        <taxon>Lophotrochozoa</taxon>
        <taxon>Platyhelminthes</taxon>
        <taxon>Cestoda</taxon>
        <taxon>Eucestoda</taxon>
        <taxon>Cyclophyllidea</taxon>
        <taxon>Taeniidae</taxon>
        <taxon>Hydatigera</taxon>
    </lineage>
</organism>